<organism evidence="2">
    <name type="scientific">Zea mays</name>
    <name type="common">Maize</name>
    <dbReference type="NCBI Taxonomy" id="4577"/>
    <lineage>
        <taxon>Eukaryota</taxon>
        <taxon>Viridiplantae</taxon>
        <taxon>Streptophyta</taxon>
        <taxon>Embryophyta</taxon>
        <taxon>Tracheophyta</taxon>
        <taxon>Spermatophyta</taxon>
        <taxon>Magnoliopsida</taxon>
        <taxon>Liliopsida</taxon>
        <taxon>Poales</taxon>
        <taxon>Poaceae</taxon>
        <taxon>PACMAD clade</taxon>
        <taxon>Panicoideae</taxon>
        <taxon>Andropogonodae</taxon>
        <taxon>Andropogoneae</taxon>
        <taxon>Tripsacinae</taxon>
        <taxon>Zea</taxon>
    </lineage>
</organism>
<dbReference type="RefSeq" id="XP_035815786.1">
    <property type="nucleotide sequence ID" value="XM_035959893.1"/>
</dbReference>
<evidence type="ECO:0000313" key="2">
    <source>
        <dbReference type="EMBL" id="ACN36936.1"/>
    </source>
</evidence>
<feature type="compositionally biased region" description="Low complexity" evidence="1">
    <location>
        <begin position="20"/>
        <end position="30"/>
    </location>
</feature>
<dbReference type="ExpressionAtlas" id="C0PP20">
    <property type="expression patterns" value="baseline"/>
</dbReference>
<accession>C0PP20</accession>
<dbReference type="GeneID" id="118472166"/>
<feature type="region of interest" description="Disordered" evidence="1">
    <location>
        <begin position="1"/>
        <end position="39"/>
    </location>
</feature>
<sequence length="244" mass="26142">MPSSSGSSPMASFPPPLLPPASSALPPSLAVHGEQQTSTMALDASPLQAWLQQGAVFSSAQERQGRPALLPHPHGATHLLPVLHSMGASSTFHGWRPENFPAPPTVPFFPTSQEQPLPFSLQRPVLFRPAGSPFSHGRTQLPVHGCSSSSPWPDASARPAAFAPLFPCSFSLTQQQPYLPCSAPLHFSPLLPVRRAHVLTAPLPAFSLSPATSSKDNPLPSLLSDVREVFDTMPARKTSYRTER</sequence>
<evidence type="ECO:0000256" key="1">
    <source>
        <dbReference type="SAM" id="MobiDB-lite"/>
    </source>
</evidence>
<proteinExistence type="evidence at transcript level"/>
<name>C0PP20_MAIZE</name>
<protein>
    <submittedName>
        <fullName evidence="2">Uncharacterized protein</fullName>
    </submittedName>
</protein>
<feature type="compositionally biased region" description="Low complexity" evidence="1">
    <location>
        <begin position="1"/>
        <end position="11"/>
    </location>
</feature>
<dbReference type="AlphaFoldDB" id="C0PP20"/>
<dbReference type="EMBL" id="BT070039">
    <property type="protein sequence ID" value="ACN36936.1"/>
    <property type="molecule type" value="mRNA"/>
</dbReference>
<reference evidence="2" key="1">
    <citation type="journal article" date="2009" name="PLoS Genet.">
        <title>Sequencing, mapping, and analysis of 27,455 maize full-length cDNAs.</title>
        <authorList>
            <person name="Soderlund C."/>
            <person name="Descour A."/>
            <person name="Kudrna D."/>
            <person name="Bomhoff M."/>
            <person name="Boyd L."/>
            <person name="Currie J."/>
            <person name="Angelova A."/>
            <person name="Collura K."/>
            <person name="Wissotski M."/>
            <person name="Ashley E."/>
            <person name="Morrow D."/>
            <person name="Fernandes J."/>
            <person name="Walbot V."/>
            <person name="Yu Y."/>
        </authorList>
    </citation>
    <scope>NUCLEOTIDE SEQUENCE</scope>
    <source>
        <strain evidence="2">B73</strain>
    </source>
</reference>